<comment type="caution">
    <text evidence="6">The sequence shown here is derived from an EMBL/GenBank/DDBJ whole genome shotgun (WGS) entry which is preliminary data.</text>
</comment>
<dbReference type="RefSeq" id="WP_154537106.1">
    <property type="nucleotide sequence ID" value="NZ_VUNE01000001.1"/>
</dbReference>
<evidence type="ECO:0000256" key="3">
    <source>
        <dbReference type="ARBA" id="ARBA00022643"/>
    </source>
</evidence>
<gene>
    <name evidence="6" type="ORF">FYJ71_01850</name>
</gene>
<dbReference type="Gene3D" id="3.40.109.10">
    <property type="entry name" value="NADH Oxidase"/>
    <property type="match status" value="1"/>
</dbReference>
<evidence type="ECO:0000256" key="2">
    <source>
        <dbReference type="ARBA" id="ARBA00022630"/>
    </source>
</evidence>
<dbReference type="Proteomes" id="UP000440713">
    <property type="component" value="Unassembled WGS sequence"/>
</dbReference>
<accession>A0A6N7XAN5</accession>
<evidence type="ECO:0000313" key="7">
    <source>
        <dbReference type="Proteomes" id="UP000440713"/>
    </source>
</evidence>
<name>A0A6N7XAN5_9FIRM</name>
<feature type="domain" description="Nitroreductase" evidence="5">
    <location>
        <begin position="15"/>
        <end position="168"/>
    </location>
</feature>
<dbReference type="EMBL" id="VUNE01000001">
    <property type="protein sequence ID" value="MST61716.1"/>
    <property type="molecule type" value="Genomic_DNA"/>
</dbReference>
<evidence type="ECO:0000256" key="1">
    <source>
        <dbReference type="ARBA" id="ARBA00008366"/>
    </source>
</evidence>
<organism evidence="6 7">
    <name type="scientific">Peptostreptococcus porci</name>
    <dbReference type="NCBI Taxonomy" id="2652282"/>
    <lineage>
        <taxon>Bacteria</taxon>
        <taxon>Bacillati</taxon>
        <taxon>Bacillota</taxon>
        <taxon>Clostridia</taxon>
        <taxon>Peptostreptococcales</taxon>
        <taxon>Peptostreptococcaceae</taxon>
        <taxon>Peptostreptococcus</taxon>
    </lineage>
</organism>
<dbReference type="CDD" id="cd02146">
    <property type="entry name" value="NfsA-like"/>
    <property type="match status" value="1"/>
</dbReference>
<dbReference type="InterPro" id="IPR016446">
    <property type="entry name" value="Flavin_OxRdtase_Frp"/>
</dbReference>
<keyword evidence="7" id="KW-1185">Reference proteome</keyword>
<evidence type="ECO:0000313" key="6">
    <source>
        <dbReference type="EMBL" id="MST61716.1"/>
    </source>
</evidence>
<dbReference type="InterPro" id="IPR000415">
    <property type="entry name" value="Nitroreductase-like"/>
</dbReference>
<evidence type="ECO:0000256" key="4">
    <source>
        <dbReference type="ARBA" id="ARBA00023002"/>
    </source>
</evidence>
<dbReference type="Pfam" id="PF00881">
    <property type="entry name" value="Nitroreductase"/>
    <property type="match status" value="1"/>
</dbReference>
<protein>
    <submittedName>
        <fullName evidence="6">NADPH-dependent oxidoreductase</fullName>
    </submittedName>
</protein>
<comment type="similarity">
    <text evidence="1">Belongs to the flavin oxidoreductase frp family.</text>
</comment>
<keyword evidence="4" id="KW-0560">Oxidoreductase</keyword>
<dbReference type="PANTHER" id="PTHR43425">
    <property type="entry name" value="OXYGEN-INSENSITIVE NADPH NITROREDUCTASE"/>
    <property type="match status" value="1"/>
</dbReference>
<proteinExistence type="inferred from homology"/>
<reference evidence="6 7" key="1">
    <citation type="submission" date="2019-08" db="EMBL/GenBank/DDBJ databases">
        <title>In-depth cultivation of the pig gut microbiome towards novel bacterial diversity and tailored functional studies.</title>
        <authorList>
            <person name="Wylensek D."/>
            <person name="Hitch T.C.A."/>
            <person name="Clavel T."/>
        </authorList>
    </citation>
    <scope>NUCLEOTIDE SEQUENCE [LARGE SCALE GENOMIC DNA]</scope>
    <source>
        <strain evidence="6 7">WCA-SAB-591-4A-A</strain>
    </source>
</reference>
<keyword evidence="3" id="KW-0288">FMN</keyword>
<dbReference type="SUPFAM" id="SSF55469">
    <property type="entry name" value="FMN-dependent nitroreductase-like"/>
    <property type="match status" value="1"/>
</dbReference>
<dbReference type="PANTHER" id="PTHR43425:SF2">
    <property type="entry name" value="OXYGEN-INSENSITIVE NADPH NITROREDUCTASE"/>
    <property type="match status" value="1"/>
</dbReference>
<evidence type="ECO:0000259" key="5">
    <source>
        <dbReference type="Pfam" id="PF00881"/>
    </source>
</evidence>
<sequence length="354" mass="41077">MNNNIVNETIKNQLNHRSIRRFKDKAVEPKVIKTLLDVANQTSSSVAMQGYSIIRITDSDLKKEISDICMQKHVSVAPEVWIFVVDAYRNAKIAASKDVYTDYSNSMDRFFQGFSDALLSAQNVMVALESMGLGGVFLGSILNDSQKLIDLLDLPEYTFPALGLEFGYPDENPDIKPRMELELKVFENKYKREEDYGKAIEKYDDIMRDYYENREDNFRLESFSSHVVNMLSRVIEPRVKILNTIRKQGFEFALEYIPENEIKRMYKNLPKEVDEEVFDVSRLGFKSSSSVKEMFEKYPFVKDYLLMINPRFNVLKTITASSDFEKVTLELLAEMGDMPMESLIYMIESRIDEE</sequence>
<dbReference type="GO" id="GO:0016491">
    <property type="term" value="F:oxidoreductase activity"/>
    <property type="evidence" value="ECO:0007669"/>
    <property type="project" value="UniProtKB-KW"/>
</dbReference>
<dbReference type="AlphaFoldDB" id="A0A6N7XAN5"/>
<dbReference type="InterPro" id="IPR029479">
    <property type="entry name" value="Nitroreductase"/>
</dbReference>
<keyword evidence="2" id="KW-0285">Flavoprotein</keyword>